<proteinExistence type="predicted"/>
<keyword evidence="2" id="KW-1185">Reference proteome</keyword>
<sequence>MMEIRAFAESDRAELRELFGRAGEGAPSVSLWGHQESEAAVYLDPYMDLEPESLLVATADGALVGYLAGCLDTAAFPSESKRMDQAIRKYRLMLRPATAGFFGRALVDMASTAIRRRPTAGDFHDPRWPAHLHINVAPLARGTGAADGLMHRWFDRLRETGSGREEHRNGEQR</sequence>
<evidence type="ECO:0008006" key="3">
    <source>
        <dbReference type="Google" id="ProtNLM"/>
    </source>
</evidence>
<dbReference type="InterPro" id="IPR016181">
    <property type="entry name" value="Acyl_CoA_acyltransferase"/>
</dbReference>
<accession>A0ABN1CJZ9</accession>
<dbReference type="SUPFAM" id="SSF55729">
    <property type="entry name" value="Acyl-CoA N-acyltransferases (Nat)"/>
    <property type="match status" value="1"/>
</dbReference>
<evidence type="ECO:0000313" key="1">
    <source>
        <dbReference type="EMBL" id="GAA0520659.1"/>
    </source>
</evidence>
<dbReference type="Gene3D" id="3.40.630.30">
    <property type="match status" value="1"/>
</dbReference>
<dbReference type="EMBL" id="BAAAGS010000009">
    <property type="protein sequence ID" value="GAA0520659.1"/>
    <property type="molecule type" value="Genomic_DNA"/>
</dbReference>
<gene>
    <name evidence="1" type="ORF">GCM10009533_19750</name>
</gene>
<organism evidence="1 2">
    <name type="scientific">Saccharopolyspora erythraea</name>
    <name type="common">Streptomyces erythraeus</name>
    <dbReference type="NCBI Taxonomy" id="1836"/>
    <lineage>
        <taxon>Bacteria</taxon>
        <taxon>Bacillati</taxon>
        <taxon>Actinomycetota</taxon>
        <taxon>Actinomycetes</taxon>
        <taxon>Pseudonocardiales</taxon>
        <taxon>Pseudonocardiaceae</taxon>
        <taxon>Saccharopolyspora</taxon>
    </lineage>
</organism>
<name>A0ABN1CJZ9_SACER</name>
<protein>
    <recommendedName>
        <fullName evidence="3">N-acetyltransferase domain-containing protein</fullName>
    </recommendedName>
</protein>
<reference evidence="1 2" key="1">
    <citation type="journal article" date="2019" name="Int. J. Syst. Evol. Microbiol.">
        <title>The Global Catalogue of Microorganisms (GCM) 10K type strain sequencing project: providing services to taxonomists for standard genome sequencing and annotation.</title>
        <authorList>
            <consortium name="The Broad Institute Genomics Platform"/>
            <consortium name="The Broad Institute Genome Sequencing Center for Infectious Disease"/>
            <person name="Wu L."/>
            <person name="Ma J."/>
        </authorList>
    </citation>
    <scope>NUCLEOTIDE SEQUENCE [LARGE SCALE GENOMIC DNA]</scope>
    <source>
        <strain evidence="1 2">JCM 10303</strain>
    </source>
</reference>
<dbReference type="Proteomes" id="UP001500729">
    <property type="component" value="Unassembled WGS sequence"/>
</dbReference>
<comment type="caution">
    <text evidence="1">The sequence shown here is derived from an EMBL/GenBank/DDBJ whole genome shotgun (WGS) entry which is preliminary data.</text>
</comment>
<evidence type="ECO:0000313" key="2">
    <source>
        <dbReference type="Proteomes" id="UP001500729"/>
    </source>
</evidence>